<organism evidence="1">
    <name type="scientific">Anguilla anguilla</name>
    <name type="common">European freshwater eel</name>
    <name type="synonym">Muraena anguilla</name>
    <dbReference type="NCBI Taxonomy" id="7936"/>
    <lineage>
        <taxon>Eukaryota</taxon>
        <taxon>Metazoa</taxon>
        <taxon>Chordata</taxon>
        <taxon>Craniata</taxon>
        <taxon>Vertebrata</taxon>
        <taxon>Euteleostomi</taxon>
        <taxon>Actinopterygii</taxon>
        <taxon>Neopterygii</taxon>
        <taxon>Teleostei</taxon>
        <taxon>Anguilliformes</taxon>
        <taxon>Anguillidae</taxon>
        <taxon>Anguilla</taxon>
    </lineage>
</organism>
<proteinExistence type="predicted"/>
<evidence type="ECO:0000313" key="1">
    <source>
        <dbReference type="EMBL" id="JAH97655.1"/>
    </source>
</evidence>
<dbReference type="AlphaFoldDB" id="A0A0E9X708"/>
<reference evidence="1" key="2">
    <citation type="journal article" date="2015" name="Fish Shellfish Immunol.">
        <title>Early steps in the European eel (Anguilla anguilla)-Vibrio vulnificus interaction in the gills: Role of the RtxA13 toxin.</title>
        <authorList>
            <person name="Callol A."/>
            <person name="Pajuelo D."/>
            <person name="Ebbesson L."/>
            <person name="Teles M."/>
            <person name="MacKenzie S."/>
            <person name="Amaro C."/>
        </authorList>
    </citation>
    <scope>NUCLEOTIDE SEQUENCE</scope>
</reference>
<accession>A0A0E9X708</accession>
<reference evidence="1" key="1">
    <citation type="submission" date="2014-11" db="EMBL/GenBank/DDBJ databases">
        <authorList>
            <person name="Amaro Gonzalez C."/>
        </authorList>
    </citation>
    <scope>NUCLEOTIDE SEQUENCE</scope>
</reference>
<name>A0A0E9X708_ANGAN</name>
<dbReference type="EMBL" id="GBXM01010922">
    <property type="protein sequence ID" value="JAH97655.1"/>
    <property type="molecule type" value="Transcribed_RNA"/>
</dbReference>
<protein>
    <submittedName>
        <fullName evidence="1">Uncharacterized protein</fullName>
    </submittedName>
</protein>
<sequence>MCRQYPCLEMTMLSKASNSPSRCTHPHIRTRALRCTLQCISGLTMASSGTTTNGVTTHCGRKPVSRTRPKLSTVLKRTILYVSASLGGPCASR</sequence>